<evidence type="ECO:0000256" key="2">
    <source>
        <dbReference type="ARBA" id="ARBA00004496"/>
    </source>
</evidence>
<comment type="caution">
    <text evidence="12">The sequence shown here is derived from an EMBL/GenBank/DDBJ whole genome shotgun (WGS) entry which is preliminary data.</text>
</comment>
<name>A0A024G854_9STRA</name>
<reference evidence="12 13" key="1">
    <citation type="submission" date="2012-05" db="EMBL/GenBank/DDBJ databases">
        <title>Recombination and specialization in a pathogen metapopulation.</title>
        <authorList>
            <person name="Gardiner A."/>
            <person name="Kemen E."/>
            <person name="Schultz-Larsen T."/>
            <person name="MacLean D."/>
            <person name="Van Oosterhout C."/>
            <person name="Jones J.D.G."/>
        </authorList>
    </citation>
    <scope>NUCLEOTIDE SEQUENCE [LARGE SCALE GENOMIC DNA]</scope>
    <source>
        <strain evidence="12 13">Ac Nc2</strain>
    </source>
</reference>
<dbReference type="Gene3D" id="3.40.50.1820">
    <property type="entry name" value="alpha/beta hydrolase"/>
    <property type="match status" value="1"/>
</dbReference>
<keyword evidence="7 8" id="KW-0378">Hydrolase</keyword>
<dbReference type="PRINTS" id="PR00111">
    <property type="entry name" value="ABHYDROLASE"/>
</dbReference>
<evidence type="ECO:0000256" key="6">
    <source>
        <dbReference type="ARBA" id="ARBA00022670"/>
    </source>
</evidence>
<comment type="similarity">
    <text evidence="3 8">Belongs to the peptidase S33 family.</text>
</comment>
<dbReference type="PRINTS" id="PR00793">
    <property type="entry name" value="PROAMNOPTASE"/>
</dbReference>
<evidence type="ECO:0000256" key="8">
    <source>
        <dbReference type="RuleBase" id="RU003421"/>
    </source>
</evidence>
<keyword evidence="9" id="KW-0812">Transmembrane</keyword>
<keyword evidence="5" id="KW-0963">Cytoplasm</keyword>
<dbReference type="STRING" id="65357.A0A024G854"/>
<evidence type="ECO:0000256" key="9">
    <source>
        <dbReference type="SAM" id="Phobius"/>
    </source>
</evidence>
<dbReference type="InterPro" id="IPR001173">
    <property type="entry name" value="Glyco_trans_2-like"/>
</dbReference>
<keyword evidence="6 8" id="KW-0645">Protease</keyword>
<protein>
    <recommendedName>
        <fullName evidence="8">Proline iminopeptidase</fullName>
        <ecNumber evidence="8">3.4.11.5</ecNumber>
    </recommendedName>
</protein>
<dbReference type="InterPro" id="IPR000073">
    <property type="entry name" value="AB_hydrolase_1"/>
</dbReference>
<feature type="transmembrane region" description="Helical" evidence="9">
    <location>
        <begin position="12"/>
        <end position="32"/>
    </location>
</feature>
<proteinExistence type="inferred from homology"/>
<evidence type="ECO:0000256" key="1">
    <source>
        <dbReference type="ARBA" id="ARBA00001585"/>
    </source>
</evidence>
<gene>
    <name evidence="12" type="ORF">BN9_035290</name>
</gene>
<dbReference type="PANTHER" id="PTHR43722:SF1">
    <property type="entry name" value="PROLINE IMINOPEPTIDASE"/>
    <property type="match status" value="1"/>
</dbReference>
<dbReference type="InterPro" id="IPR029044">
    <property type="entry name" value="Nucleotide-diphossugar_trans"/>
</dbReference>
<keyword evidence="9" id="KW-1133">Transmembrane helix</keyword>
<organism evidence="12 13">
    <name type="scientific">Albugo candida</name>
    <dbReference type="NCBI Taxonomy" id="65357"/>
    <lineage>
        <taxon>Eukaryota</taxon>
        <taxon>Sar</taxon>
        <taxon>Stramenopiles</taxon>
        <taxon>Oomycota</taxon>
        <taxon>Peronosporomycetes</taxon>
        <taxon>Albuginales</taxon>
        <taxon>Albuginaceae</taxon>
        <taxon>Albugo</taxon>
    </lineage>
</organism>
<dbReference type="PANTHER" id="PTHR43722">
    <property type="entry name" value="PROLINE IMINOPEPTIDASE"/>
    <property type="match status" value="1"/>
</dbReference>
<evidence type="ECO:0000256" key="3">
    <source>
        <dbReference type="ARBA" id="ARBA00010088"/>
    </source>
</evidence>
<dbReference type="GO" id="GO:0006508">
    <property type="term" value="P:proteolysis"/>
    <property type="evidence" value="ECO:0007669"/>
    <property type="project" value="UniProtKB-KW"/>
</dbReference>
<evidence type="ECO:0000256" key="4">
    <source>
        <dbReference type="ARBA" id="ARBA00022438"/>
    </source>
</evidence>
<feature type="domain" description="Glycosyltransferase 2-like" evidence="10">
    <location>
        <begin position="82"/>
        <end position="260"/>
    </location>
</feature>
<evidence type="ECO:0000259" key="10">
    <source>
        <dbReference type="Pfam" id="PF00535"/>
    </source>
</evidence>
<dbReference type="GO" id="GO:0005737">
    <property type="term" value="C:cytoplasm"/>
    <property type="evidence" value="ECO:0007669"/>
    <property type="project" value="UniProtKB-SubCell"/>
</dbReference>
<evidence type="ECO:0000256" key="5">
    <source>
        <dbReference type="ARBA" id="ARBA00022490"/>
    </source>
</evidence>
<dbReference type="InterPro" id="IPR029058">
    <property type="entry name" value="AB_hydrolase_fold"/>
</dbReference>
<dbReference type="Gene3D" id="3.90.550.10">
    <property type="entry name" value="Spore Coat Polysaccharide Biosynthesis Protein SpsA, Chain A"/>
    <property type="match status" value="1"/>
</dbReference>
<dbReference type="Pfam" id="PF00561">
    <property type="entry name" value="Abhydrolase_1"/>
    <property type="match status" value="1"/>
</dbReference>
<dbReference type="InParanoid" id="A0A024G854"/>
<dbReference type="Proteomes" id="UP000053237">
    <property type="component" value="Unassembled WGS sequence"/>
</dbReference>
<evidence type="ECO:0000256" key="7">
    <source>
        <dbReference type="ARBA" id="ARBA00022801"/>
    </source>
</evidence>
<dbReference type="AlphaFoldDB" id="A0A024G854"/>
<dbReference type="OrthoDB" id="10249433at2759"/>
<keyword evidence="9" id="KW-0472">Membrane</keyword>
<accession>A0A024G854</accession>
<evidence type="ECO:0000259" key="11">
    <source>
        <dbReference type="Pfam" id="PF00561"/>
    </source>
</evidence>
<keyword evidence="4 8" id="KW-0031">Aminopeptidase</keyword>
<dbReference type="InterPro" id="IPR005944">
    <property type="entry name" value="Pro_iminopeptidase"/>
</dbReference>
<dbReference type="SUPFAM" id="SSF53448">
    <property type="entry name" value="Nucleotide-diphospho-sugar transferases"/>
    <property type="match status" value="1"/>
</dbReference>
<dbReference type="GO" id="GO:0004177">
    <property type="term" value="F:aminopeptidase activity"/>
    <property type="evidence" value="ECO:0007669"/>
    <property type="project" value="UniProtKB-KW"/>
</dbReference>
<dbReference type="InterPro" id="IPR002410">
    <property type="entry name" value="Peptidase_S33"/>
</dbReference>
<evidence type="ECO:0000313" key="13">
    <source>
        <dbReference type="Proteomes" id="UP000053237"/>
    </source>
</evidence>
<comment type="subcellular location">
    <subcellularLocation>
        <location evidence="2">Cytoplasm</location>
    </subcellularLocation>
</comment>
<dbReference type="NCBIfam" id="TIGR01249">
    <property type="entry name" value="pro_imino_pep_1"/>
    <property type="match status" value="1"/>
</dbReference>
<dbReference type="SUPFAM" id="SSF53474">
    <property type="entry name" value="alpha/beta-Hydrolases"/>
    <property type="match status" value="1"/>
</dbReference>
<comment type="catalytic activity">
    <reaction evidence="1 8">
        <text>Release of N-terminal proline from a peptide.</text>
        <dbReference type="EC" id="3.4.11.5"/>
    </reaction>
</comment>
<sequence length="683" mass="77179">MTTTLEMLALLPYAMFVVTAIVTSIYILLWVISPIIESKRLKEAPIVLQEQSYEDPNQTTAEGNARISFGSILHEKASLSLSIIVPAYNEESRITETLEDTITYLEKRKQQSTGFTYEIIVVDDGSQDRTVSVVLAFVKKHTVRRIKLLRLKQNHGKGGAVRKGVLRSLGEKILFTDADNATHIRELVKLEAIMDEEHLDGKDGVIVCGSRAHLEKQAIAKRHPLRNILMNGFHFLVSTLCVKEIRDTQCGFKLLDRTAAKLVFIPMHIERWGFDVEILYIAIRHHLTIKEVAVVWREVPGSKLNVATASLSMLPPIGLRFPTAGAHAKARVLLPIAALSCALMSMRQIPESESAHNECAEDNMYPAIEPYNTGYLSVSEGHQLYYEECGNPHGKPVLIVHGGPGSGCRESMRCYHDPQIYRIILLDQRGSGRSKPRGSLLQNTTWHLVDDMEKLRQHLRVDRWQVFGGSWGSTLSLTYAITHPSRVTELILRGIFTLRKKEIDFFYQNGANFLFPDRWEAFVNVIPIEERDDLVLAYHKRLNSSDPNQRMPAALAWTTWEKTTSNLCPAKNAEEKSMSDSEFAETFARIENHYFINKGFFSSDTYLIDNVTKIRHIPTVIVQGRYDVVCPMQTAWDLHKAFPEAEFRVVQTAGHSALEPGIAEELVRATKKFESSSNSRSGH</sequence>
<dbReference type="EC" id="3.4.11.5" evidence="8"/>
<feature type="domain" description="AB hydrolase-1" evidence="11">
    <location>
        <begin position="395"/>
        <end position="659"/>
    </location>
</feature>
<dbReference type="EMBL" id="CAIX01000038">
    <property type="protein sequence ID" value="CCI42745.1"/>
    <property type="molecule type" value="Genomic_DNA"/>
</dbReference>
<dbReference type="InterPro" id="IPR035518">
    <property type="entry name" value="DPG_synthase"/>
</dbReference>
<keyword evidence="13" id="KW-1185">Reference proteome</keyword>
<dbReference type="Pfam" id="PF00535">
    <property type="entry name" value="Glycos_transf_2"/>
    <property type="match status" value="1"/>
</dbReference>
<evidence type="ECO:0000313" key="12">
    <source>
        <dbReference type="EMBL" id="CCI42745.1"/>
    </source>
</evidence>
<dbReference type="CDD" id="cd04188">
    <property type="entry name" value="DPG_synthase"/>
    <property type="match status" value="1"/>
</dbReference>